<sequence>PTSRIVFGRTLEEAIAVASVRPDYPCPAVVYRCIQYLEEKQAELEEGIYRLSGSSSYHDVHAVAGLLKLYLRELPQSVLTPQLHVDFLRVL</sequence>
<dbReference type="OrthoDB" id="185175at2759"/>
<reference evidence="4" key="1">
    <citation type="journal article" date="2018" name="Nat. Microbiol.">
        <title>Leveraging single-cell genomics to expand the fungal tree of life.</title>
        <authorList>
            <person name="Ahrendt S.R."/>
            <person name="Quandt C.A."/>
            <person name="Ciobanu D."/>
            <person name="Clum A."/>
            <person name="Salamov A."/>
            <person name="Andreopoulos B."/>
            <person name="Cheng J.F."/>
            <person name="Woyke T."/>
            <person name="Pelin A."/>
            <person name="Henrissat B."/>
            <person name="Reynolds N.K."/>
            <person name="Benny G.L."/>
            <person name="Smith M.E."/>
            <person name="James T.Y."/>
            <person name="Grigoriev I.V."/>
        </authorList>
    </citation>
    <scope>NUCLEOTIDE SEQUENCE [LARGE SCALE GENOMIC DNA]</scope>
</reference>
<dbReference type="EMBL" id="KZ988063">
    <property type="protein sequence ID" value="RKP13271.1"/>
    <property type="molecule type" value="Genomic_DNA"/>
</dbReference>
<evidence type="ECO:0000256" key="1">
    <source>
        <dbReference type="ARBA" id="ARBA00022468"/>
    </source>
</evidence>
<organism evidence="3 4">
    <name type="scientific">Piptocephalis cylindrospora</name>
    <dbReference type="NCBI Taxonomy" id="1907219"/>
    <lineage>
        <taxon>Eukaryota</taxon>
        <taxon>Fungi</taxon>
        <taxon>Fungi incertae sedis</taxon>
        <taxon>Zoopagomycota</taxon>
        <taxon>Zoopagomycotina</taxon>
        <taxon>Zoopagomycetes</taxon>
        <taxon>Zoopagales</taxon>
        <taxon>Piptocephalidaceae</taxon>
        <taxon>Piptocephalis</taxon>
    </lineage>
</organism>
<name>A0A4P9Y517_9FUNG</name>
<proteinExistence type="predicted"/>
<dbReference type="GO" id="GO:0005737">
    <property type="term" value="C:cytoplasm"/>
    <property type="evidence" value="ECO:0007669"/>
    <property type="project" value="TreeGrafter"/>
</dbReference>
<evidence type="ECO:0000313" key="4">
    <source>
        <dbReference type="Proteomes" id="UP000267251"/>
    </source>
</evidence>
<keyword evidence="4" id="KW-1185">Reference proteome</keyword>
<dbReference type="InterPro" id="IPR000198">
    <property type="entry name" value="RhoGAP_dom"/>
</dbReference>
<protein>
    <submittedName>
        <fullName evidence="3">Rho GTPase activation protein</fullName>
    </submittedName>
</protein>
<evidence type="ECO:0000259" key="2">
    <source>
        <dbReference type="PROSITE" id="PS50238"/>
    </source>
</evidence>
<keyword evidence="1" id="KW-0343">GTPase activation</keyword>
<dbReference type="PANTHER" id="PTHR23176">
    <property type="entry name" value="RHO/RAC/CDC GTPASE-ACTIVATING PROTEIN"/>
    <property type="match status" value="1"/>
</dbReference>
<dbReference type="PROSITE" id="PS50238">
    <property type="entry name" value="RHOGAP"/>
    <property type="match status" value="1"/>
</dbReference>
<gene>
    <name evidence="3" type="ORF">BJ684DRAFT_1845</name>
</gene>
<feature type="non-terminal residue" evidence="3">
    <location>
        <position position="91"/>
    </location>
</feature>
<dbReference type="AlphaFoldDB" id="A0A4P9Y517"/>
<dbReference type="GO" id="GO:0005096">
    <property type="term" value="F:GTPase activator activity"/>
    <property type="evidence" value="ECO:0007669"/>
    <property type="project" value="UniProtKB-KW"/>
</dbReference>
<dbReference type="InterPro" id="IPR008936">
    <property type="entry name" value="Rho_GTPase_activation_prot"/>
</dbReference>
<dbReference type="GO" id="GO:0007165">
    <property type="term" value="P:signal transduction"/>
    <property type="evidence" value="ECO:0007669"/>
    <property type="project" value="InterPro"/>
</dbReference>
<feature type="domain" description="Rho-GAP" evidence="2">
    <location>
        <begin position="9"/>
        <end position="91"/>
    </location>
</feature>
<feature type="non-terminal residue" evidence="3">
    <location>
        <position position="1"/>
    </location>
</feature>
<evidence type="ECO:0000313" key="3">
    <source>
        <dbReference type="EMBL" id="RKP13271.1"/>
    </source>
</evidence>
<accession>A0A4P9Y517</accession>
<dbReference type="PANTHER" id="PTHR23176:SF129">
    <property type="entry name" value="RHO GTPASE ACTIVATING PROTEIN AT 16F, ISOFORM E-RELATED"/>
    <property type="match status" value="1"/>
</dbReference>
<dbReference type="InterPro" id="IPR050729">
    <property type="entry name" value="Rho-GAP"/>
</dbReference>
<dbReference type="Proteomes" id="UP000267251">
    <property type="component" value="Unassembled WGS sequence"/>
</dbReference>
<dbReference type="Gene3D" id="1.10.555.10">
    <property type="entry name" value="Rho GTPase activation protein"/>
    <property type="match status" value="1"/>
</dbReference>
<dbReference type="SUPFAM" id="SSF48350">
    <property type="entry name" value="GTPase activation domain, GAP"/>
    <property type="match status" value="1"/>
</dbReference>
<dbReference type="Pfam" id="PF00620">
    <property type="entry name" value="RhoGAP"/>
    <property type="match status" value="1"/>
</dbReference>